<evidence type="ECO:0000313" key="5">
    <source>
        <dbReference type="Proteomes" id="UP001153069"/>
    </source>
</evidence>
<dbReference type="PROSITE" id="PS50235">
    <property type="entry name" value="USP_3"/>
    <property type="match status" value="1"/>
</dbReference>
<feature type="domain" description="USP" evidence="3">
    <location>
        <begin position="40"/>
        <end position="440"/>
    </location>
</feature>
<evidence type="ECO:0000256" key="2">
    <source>
        <dbReference type="SAM" id="SignalP"/>
    </source>
</evidence>
<gene>
    <name evidence="4" type="ORF">SEMRO_810_G205770.1</name>
</gene>
<feature type="signal peptide" evidence="2">
    <location>
        <begin position="1"/>
        <end position="15"/>
    </location>
</feature>
<feature type="region of interest" description="Disordered" evidence="1">
    <location>
        <begin position="78"/>
        <end position="191"/>
    </location>
</feature>
<dbReference type="InterPro" id="IPR038765">
    <property type="entry name" value="Papain-like_cys_pep_sf"/>
</dbReference>
<dbReference type="InterPro" id="IPR018200">
    <property type="entry name" value="USP_CS"/>
</dbReference>
<dbReference type="GO" id="GO:0016579">
    <property type="term" value="P:protein deubiquitination"/>
    <property type="evidence" value="ECO:0007669"/>
    <property type="project" value="InterPro"/>
</dbReference>
<dbReference type="PANTHER" id="PTHR24006">
    <property type="entry name" value="UBIQUITIN CARBOXYL-TERMINAL HYDROLASE"/>
    <property type="match status" value="1"/>
</dbReference>
<accession>A0A9N8EAI9</accession>
<feature type="compositionally biased region" description="Acidic residues" evidence="1">
    <location>
        <begin position="163"/>
        <end position="191"/>
    </location>
</feature>
<keyword evidence="4" id="KW-0378">Hydrolase</keyword>
<dbReference type="OrthoDB" id="289038at2759"/>
<dbReference type="AlphaFoldDB" id="A0A9N8EAI9"/>
<dbReference type="Proteomes" id="UP001153069">
    <property type="component" value="Unassembled WGS sequence"/>
</dbReference>
<protein>
    <submittedName>
        <fullName evidence="4">Probable ubiquitin carboxyl-terminal hydrolase FAF</fullName>
    </submittedName>
</protein>
<name>A0A9N8EAI9_9STRA</name>
<dbReference type="Pfam" id="PF00443">
    <property type="entry name" value="UCH"/>
    <property type="match status" value="1"/>
</dbReference>
<dbReference type="EMBL" id="CAICTM010000809">
    <property type="protein sequence ID" value="CAB9516840.1"/>
    <property type="molecule type" value="Genomic_DNA"/>
</dbReference>
<dbReference type="SUPFAM" id="SSF54001">
    <property type="entry name" value="Cysteine proteinases"/>
    <property type="match status" value="1"/>
</dbReference>
<dbReference type="InterPro" id="IPR050164">
    <property type="entry name" value="Peptidase_C19"/>
</dbReference>
<evidence type="ECO:0000256" key="1">
    <source>
        <dbReference type="SAM" id="MobiDB-lite"/>
    </source>
</evidence>
<dbReference type="Gene3D" id="3.90.70.10">
    <property type="entry name" value="Cysteine proteinases"/>
    <property type="match status" value="1"/>
</dbReference>
<feature type="compositionally biased region" description="Low complexity" evidence="1">
    <location>
        <begin position="138"/>
        <end position="149"/>
    </location>
</feature>
<organism evidence="4 5">
    <name type="scientific">Seminavis robusta</name>
    <dbReference type="NCBI Taxonomy" id="568900"/>
    <lineage>
        <taxon>Eukaryota</taxon>
        <taxon>Sar</taxon>
        <taxon>Stramenopiles</taxon>
        <taxon>Ochrophyta</taxon>
        <taxon>Bacillariophyta</taxon>
        <taxon>Bacillariophyceae</taxon>
        <taxon>Bacillariophycidae</taxon>
        <taxon>Naviculales</taxon>
        <taxon>Naviculaceae</taxon>
        <taxon>Seminavis</taxon>
    </lineage>
</organism>
<reference evidence="4" key="1">
    <citation type="submission" date="2020-06" db="EMBL/GenBank/DDBJ databases">
        <authorList>
            <consortium name="Plant Systems Biology data submission"/>
        </authorList>
    </citation>
    <scope>NUCLEOTIDE SEQUENCE</scope>
    <source>
        <strain evidence="4">D6</strain>
    </source>
</reference>
<evidence type="ECO:0000259" key="3">
    <source>
        <dbReference type="PROSITE" id="PS50235"/>
    </source>
</evidence>
<dbReference type="PROSITE" id="PS00973">
    <property type="entry name" value="USP_2"/>
    <property type="match status" value="1"/>
</dbReference>
<dbReference type="GO" id="GO:0005829">
    <property type="term" value="C:cytosol"/>
    <property type="evidence" value="ECO:0007669"/>
    <property type="project" value="TreeGrafter"/>
</dbReference>
<comment type="caution">
    <text evidence="4">The sequence shown here is derived from an EMBL/GenBank/DDBJ whole genome shotgun (WGS) entry which is preliminary data.</text>
</comment>
<dbReference type="InterPro" id="IPR028889">
    <property type="entry name" value="USP"/>
</dbReference>
<keyword evidence="2" id="KW-0732">Signal</keyword>
<dbReference type="GO" id="GO:0005634">
    <property type="term" value="C:nucleus"/>
    <property type="evidence" value="ECO:0007669"/>
    <property type="project" value="TreeGrafter"/>
</dbReference>
<dbReference type="InterPro" id="IPR001394">
    <property type="entry name" value="Peptidase_C19_UCH"/>
</dbReference>
<feature type="compositionally biased region" description="Acidic residues" evidence="1">
    <location>
        <begin position="85"/>
        <end position="110"/>
    </location>
</feature>
<feature type="chain" id="PRO_5040470640" evidence="2">
    <location>
        <begin position="16"/>
        <end position="490"/>
    </location>
</feature>
<keyword evidence="5" id="KW-1185">Reference proteome</keyword>
<proteinExistence type="predicted"/>
<evidence type="ECO:0000313" key="4">
    <source>
        <dbReference type="EMBL" id="CAB9516840.1"/>
    </source>
</evidence>
<sequence>MKFLSLFLWLTATATLPTSLLVSRSASIGAAAASPVVISPGMTNLGNTCYLNSQLECAFHIPLIRSLIESPPLTFVTKDTHNQQQDEEAIPITEPTEEASEASGEYDTEDTQPSLESTEEDPAESGVSVEATEESSVTDDAATGSASAAIEEETPSEVAPVDEIAEGQAEDDSGAQSTTEEEVSAEEEEESLAIQALRKVFQDMAASSTPIAPRILCQVLGIPVFEQQDSQEFWKLLLPALQCPDLIDLYQGSFEAYIKANDGSNRERTREEPFLDLSLDISEDSILDSLHEDFGEPELLSVKEGNGWRPEKGAEKVDALKGSLLRVQGLPSILQMHLKRFNYDWQTDQMDKVNKKCTFPESLDLTSLCADIQDEEKPAAIYSLQSVVVHAGEYGSGHYYSYVRPDIQSDDWYRFNDHVVTKVSFDEVIADAYGGRRSKAPSSIQKKRNGPRQMLCRLRKALMPSKAPFGFGGRTSNALSNELLLMPACL</sequence>
<dbReference type="GO" id="GO:0004843">
    <property type="term" value="F:cysteine-type deubiquitinase activity"/>
    <property type="evidence" value="ECO:0007669"/>
    <property type="project" value="InterPro"/>
</dbReference>